<reference evidence="1" key="1">
    <citation type="submission" date="2021-02" db="EMBL/GenBank/DDBJ databases">
        <authorList>
            <consortium name="DOE Joint Genome Institute"/>
            <person name="Ahrendt S."/>
            <person name="Looney B.P."/>
            <person name="Miyauchi S."/>
            <person name="Morin E."/>
            <person name="Drula E."/>
            <person name="Courty P.E."/>
            <person name="Chicoki N."/>
            <person name="Fauchery L."/>
            <person name="Kohler A."/>
            <person name="Kuo A."/>
            <person name="Labutti K."/>
            <person name="Pangilinan J."/>
            <person name="Lipzen A."/>
            <person name="Riley R."/>
            <person name="Andreopoulos W."/>
            <person name="He G."/>
            <person name="Johnson J."/>
            <person name="Barry K.W."/>
            <person name="Grigoriev I.V."/>
            <person name="Nagy L."/>
            <person name="Hibbett D."/>
            <person name="Henrissat B."/>
            <person name="Matheny P.B."/>
            <person name="Labbe J."/>
            <person name="Martin F."/>
        </authorList>
    </citation>
    <scope>NUCLEOTIDE SEQUENCE</scope>
    <source>
        <strain evidence="1">EC-137</strain>
    </source>
</reference>
<dbReference type="EMBL" id="MU273525">
    <property type="protein sequence ID" value="KAI0033194.1"/>
    <property type="molecule type" value="Genomic_DNA"/>
</dbReference>
<protein>
    <submittedName>
        <fullName evidence="1">NAD(P)-binding protein</fullName>
    </submittedName>
</protein>
<keyword evidence="2" id="KW-1185">Reference proteome</keyword>
<evidence type="ECO:0000313" key="2">
    <source>
        <dbReference type="Proteomes" id="UP000814128"/>
    </source>
</evidence>
<comment type="caution">
    <text evidence="1">The sequence shown here is derived from an EMBL/GenBank/DDBJ whole genome shotgun (WGS) entry which is preliminary data.</text>
</comment>
<gene>
    <name evidence="1" type="ORF">K488DRAFT_85115</name>
</gene>
<reference evidence="1" key="2">
    <citation type="journal article" date="2022" name="New Phytol.">
        <title>Evolutionary transition to the ectomycorrhizal habit in the genomes of a hyperdiverse lineage of mushroom-forming fungi.</title>
        <authorList>
            <person name="Looney B."/>
            <person name="Miyauchi S."/>
            <person name="Morin E."/>
            <person name="Drula E."/>
            <person name="Courty P.E."/>
            <person name="Kohler A."/>
            <person name="Kuo A."/>
            <person name="LaButti K."/>
            <person name="Pangilinan J."/>
            <person name="Lipzen A."/>
            <person name="Riley R."/>
            <person name="Andreopoulos W."/>
            <person name="He G."/>
            <person name="Johnson J."/>
            <person name="Nolan M."/>
            <person name="Tritt A."/>
            <person name="Barry K.W."/>
            <person name="Grigoriev I.V."/>
            <person name="Nagy L.G."/>
            <person name="Hibbett D."/>
            <person name="Henrissat B."/>
            <person name="Matheny P.B."/>
            <person name="Labbe J."/>
            <person name="Martin F.M."/>
        </authorList>
    </citation>
    <scope>NUCLEOTIDE SEQUENCE</scope>
    <source>
        <strain evidence="1">EC-137</strain>
    </source>
</reference>
<proteinExistence type="predicted"/>
<organism evidence="1 2">
    <name type="scientific">Vararia minispora EC-137</name>
    <dbReference type="NCBI Taxonomy" id="1314806"/>
    <lineage>
        <taxon>Eukaryota</taxon>
        <taxon>Fungi</taxon>
        <taxon>Dikarya</taxon>
        <taxon>Basidiomycota</taxon>
        <taxon>Agaricomycotina</taxon>
        <taxon>Agaricomycetes</taxon>
        <taxon>Russulales</taxon>
        <taxon>Lachnocladiaceae</taxon>
        <taxon>Vararia</taxon>
    </lineage>
</organism>
<accession>A0ACB8QN46</accession>
<evidence type="ECO:0000313" key="1">
    <source>
        <dbReference type="EMBL" id="KAI0033194.1"/>
    </source>
</evidence>
<name>A0ACB8QN46_9AGAM</name>
<sequence length="252" mass="27546">MPPRPLFVVGGLGDGSGIGAATAKLFTRSGYSVALIARGSSGTIQRLAEELNASGGDAAPFPLAAYTYTEIHRAFDDVRKHWPESELRVAVFNIAATTFKPFLEYTEADIDASLDLNIRAGYAFAREVILRQKEQPIGEHGKRGALLFTGATASLRGNTRTCAFAVGKHGLRALANSLAKEFSKQNIHVAHIVVDGVIATDEHRSNNDVGWNENPDVKLLPETIAQNYLYLANQDRSAWTFELDLRPAHEKW</sequence>
<dbReference type="Proteomes" id="UP000814128">
    <property type="component" value="Unassembled WGS sequence"/>
</dbReference>